<sequence>MSLRNDDHETLQWHALTPGTILPTASGASNAHVSLLPSTAPSSAAIPIDPQLLHADFFPARKPGLLRKKTYKAHLTPDADFDVNHEALAKEYAVEGVAETVFEALDRADEELGDGDNLNDDAAQRTEANRRKGGSKTQRSIVMSWNVFQKEALALGKLQDNIVDGHALLILMDSNAERCKRNRQGEHIPNTRIEAIKELFWCTKAILLRLLPGLWSMITMSRFYTHHGEEHARSSRGTPILVDNDNEICWTERIWTDHFVYAIDWNSFMARCIQGWQTTFQSVRPFIVLVENVSDSYATGALLLHVLLLFFPVLPELFVISAALLFASMATSVLLVYCKEGLKTGGAPVAVLTSQDRIFDLL</sequence>
<feature type="region of interest" description="Disordered" evidence="1">
    <location>
        <begin position="112"/>
        <end position="135"/>
    </location>
</feature>
<proteinExistence type="predicted"/>
<protein>
    <submittedName>
        <fullName evidence="3">Predicted protein</fullName>
    </submittedName>
</protein>
<dbReference type="KEGG" id="lbc:LACBIDRAFT_329807"/>
<keyword evidence="2" id="KW-1133">Transmembrane helix</keyword>
<dbReference type="GeneID" id="6079690"/>
<dbReference type="HOGENOM" id="CLU_765190_0_0_1"/>
<evidence type="ECO:0000313" key="4">
    <source>
        <dbReference type="Proteomes" id="UP000001194"/>
    </source>
</evidence>
<dbReference type="Proteomes" id="UP000001194">
    <property type="component" value="Unassembled WGS sequence"/>
</dbReference>
<name>B0DJA7_LACBS</name>
<evidence type="ECO:0000256" key="2">
    <source>
        <dbReference type="SAM" id="Phobius"/>
    </source>
</evidence>
<keyword evidence="2" id="KW-0812">Transmembrane</keyword>
<dbReference type="OrthoDB" id="2674421at2759"/>
<dbReference type="AlphaFoldDB" id="B0DJA7"/>
<feature type="transmembrane region" description="Helical" evidence="2">
    <location>
        <begin position="317"/>
        <end position="338"/>
    </location>
</feature>
<dbReference type="RefSeq" id="XP_001884047.1">
    <property type="nucleotide sequence ID" value="XM_001884012.1"/>
</dbReference>
<dbReference type="EMBL" id="DS547113">
    <property type="protein sequence ID" value="EDR05489.1"/>
    <property type="molecule type" value="Genomic_DNA"/>
</dbReference>
<organism evidence="4">
    <name type="scientific">Laccaria bicolor (strain S238N-H82 / ATCC MYA-4686)</name>
    <name type="common">Bicoloured deceiver</name>
    <name type="synonym">Laccaria laccata var. bicolor</name>
    <dbReference type="NCBI Taxonomy" id="486041"/>
    <lineage>
        <taxon>Eukaryota</taxon>
        <taxon>Fungi</taxon>
        <taxon>Dikarya</taxon>
        <taxon>Basidiomycota</taxon>
        <taxon>Agaricomycotina</taxon>
        <taxon>Agaricomycetes</taxon>
        <taxon>Agaricomycetidae</taxon>
        <taxon>Agaricales</taxon>
        <taxon>Agaricineae</taxon>
        <taxon>Hydnangiaceae</taxon>
        <taxon>Laccaria</taxon>
    </lineage>
</organism>
<evidence type="ECO:0000256" key="1">
    <source>
        <dbReference type="SAM" id="MobiDB-lite"/>
    </source>
</evidence>
<dbReference type="InParanoid" id="B0DJA7"/>
<accession>B0DJA7</accession>
<reference evidence="3 4" key="1">
    <citation type="journal article" date="2008" name="Nature">
        <title>The genome of Laccaria bicolor provides insights into mycorrhizal symbiosis.</title>
        <authorList>
            <person name="Martin F."/>
            <person name="Aerts A."/>
            <person name="Ahren D."/>
            <person name="Brun A."/>
            <person name="Danchin E.G.J."/>
            <person name="Duchaussoy F."/>
            <person name="Gibon J."/>
            <person name="Kohler A."/>
            <person name="Lindquist E."/>
            <person name="Pereda V."/>
            <person name="Salamov A."/>
            <person name="Shapiro H.J."/>
            <person name="Wuyts J."/>
            <person name="Blaudez D."/>
            <person name="Buee M."/>
            <person name="Brokstein P."/>
            <person name="Canbaeck B."/>
            <person name="Cohen D."/>
            <person name="Courty P.E."/>
            <person name="Coutinho P.M."/>
            <person name="Delaruelle C."/>
            <person name="Detter J.C."/>
            <person name="Deveau A."/>
            <person name="DiFazio S."/>
            <person name="Duplessis S."/>
            <person name="Fraissinet-Tachet L."/>
            <person name="Lucic E."/>
            <person name="Frey-Klett P."/>
            <person name="Fourrey C."/>
            <person name="Feussner I."/>
            <person name="Gay G."/>
            <person name="Grimwood J."/>
            <person name="Hoegger P.J."/>
            <person name="Jain P."/>
            <person name="Kilaru S."/>
            <person name="Labbe J."/>
            <person name="Lin Y.C."/>
            <person name="Legue V."/>
            <person name="Le Tacon F."/>
            <person name="Marmeisse R."/>
            <person name="Melayah D."/>
            <person name="Montanini B."/>
            <person name="Muratet M."/>
            <person name="Nehls U."/>
            <person name="Niculita-Hirzel H."/>
            <person name="Oudot-Le Secq M.P."/>
            <person name="Peter M."/>
            <person name="Quesneville H."/>
            <person name="Rajashekar B."/>
            <person name="Reich M."/>
            <person name="Rouhier N."/>
            <person name="Schmutz J."/>
            <person name="Yin T."/>
            <person name="Chalot M."/>
            <person name="Henrissat B."/>
            <person name="Kuees U."/>
            <person name="Lucas S."/>
            <person name="Van de Peer Y."/>
            <person name="Podila G.K."/>
            <person name="Polle A."/>
            <person name="Pukkila P.J."/>
            <person name="Richardson P.M."/>
            <person name="Rouze P."/>
            <person name="Sanders I.R."/>
            <person name="Stajich J.E."/>
            <person name="Tunlid A."/>
            <person name="Tuskan G."/>
            <person name="Grigoriev I.V."/>
        </authorList>
    </citation>
    <scope>NUCLEOTIDE SEQUENCE [LARGE SCALE GENOMIC DNA]</scope>
    <source>
        <strain evidence="4">S238N-H82 / ATCC MYA-4686</strain>
    </source>
</reference>
<keyword evidence="4" id="KW-1185">Reference proteome</keyword>
<gene>
    <name evidence="3" type="ORF">LACBIDRAFT_329807</name>
</gene>
<keyword evidence="2" id="KW-0472">Membrane</keyword>
<evidence type="ECO:0000313" key="3">
    <source>
        <dbReference type="EMBL" id="EDR05489.1"/>
    </source>
</evidence>